<dbReference type="Proteomes" id="UP000644010">
    <property type="component" value="Unassembled WGS sequence"/>
</dbReference>
<keyword evidence="3" id="KW-1185">Reference proteome</keyword>
<dbReference type="Gene3D" id="3.40.50.1820">
    <property type="entry name" value="alpha/beta hydrolase"/>
    <property type="match status" value="1"/>
</dbReference>
<dbReference type="SUPFAM" id="SSF53474">
    <property type="entry name" value="alpha/beta-Hydrolases"/>
    <property type="match status" value="1"/>
</dbReference>
<evidence type="ECO:0000313" key="3">
    <source>
        <dbReference type="Proteomes" id="UP000644010"/>
    </source>
</evidence>
<sequence>MKKCILFLFVATLLFSCSKPKTPLKTGEIEKQSYIFSIKGTDTLRLDKYDIPSQRVDKPCVLFVFGGGFVGGSRTYEANIDYFEKLAERGYVAIGIDYRLGLKDVKNKDISGPDEITGLLIHAIHIAVEDLFDATNFVYNHAAEWGIDKNKIIANGSSAGAVTVLQGEYMISHKAELTKRLPEGFRYGGIIAFAGAIASENGDLTWPVKPTPIQLFHGDADKNVPFDKAVYGNAGLYGSKYIAKQLDEMQAPYFFFEVENVAHEMAESPMKNNLDEITTFIEKYVVKQKQFIINTKEEMIGSPELKKDFDFMDYIQTNYQ</sequence>
<gene>
    <name evidence="2" type="ORF">H8S77_02435</name>
</gene>
<dbReference type="InterPro" id="IPR029058">
    <property type="entry name" value="AB_hydrolase_fold"/>
</dbReference>
<evidence type="ECO:0000256" key="1">
    <source>
        <dbReference type="ARBA" id="ARBA00022801"/>
    </source>
</evidence>
<organism evidence="2 3">
    <name type="scientific">Parabacteroides segnis</name>
    <dbReference type="NCBI Taxonomy" id="2763058"/>
    <lineage>
        <taxon>Bacteria</taxon>
        <taxon>Pseudomonadati</taxon>
        <taxon>Bacteroidota</taxon>
        <taxon>Bacteroidia</taxon>
        <taxon>Bacteroidales</taxon>
        <taxon>Tannerellaceae</taxon>
        <taxon>Parabacteroides</taxon>
    </lineage>
</organism>
<protein>
    <submittedName>
        <fullName evidence="2">Carboxylesterase family protein</fullName>
    </submittedName>
</protein>
<comment type="caution">
    <text evidence="2">The sequence shown here is derived from an EMBL/GenBank/DDBJ whole genome shotgun (WGS) entry which is preliminary data.</text>
</comment>
<reference evidence="2 3" key="1">
    <citation type="submission" date="2020-08" db="EMBL/GenBank/DDBJ databases">
        <title>Genome public.</title>
        <authorList>
            <person name="Liu C."/>
            <person name="Sun Q."/>
        </authorList>
    </citation>
    <scope>NUCLEOTIDE SEQUENCE [LARGE SCALE GENOMIC DNA]</scope>
    <source>
        <strain evidence="2 3">BX2</strain>
    </source>
</reference>
<dbReference type="EMBL" id="JACOOI010000002">
    <property type="protein sequence ID" value="MBC5641749.1"/>
    <property type="molecule type" value="Genomic_DNA"/>
</dbReference>
<dbReference type="RefSeq" id="WP_186958157.1">
    <property type="nucleotide sequence ID" value="NZ_JACOOI010000002.1"/>
</dbReference>
<dbReference type="PANTHER" id="PTHR48081:SF8">
    <property type="entry name" value="ALPHA_BETA HYDROLASE FOLD-3 DOMAIN-CONTAINING PROTEIN-RELATED"/>
    <property type="match status" value="1"/>
</dbReference>
<dbReference type="PROSITE" id="PS51257">
    <property type="entry name" value="PROKAR_LIPOPROTEIN"/>
    <property type="match status" value="1"/>
</dbReference>
<name>A0ABR7DXY3_9BACT</name>
<evidence type="ECO:0000313" key="2">
    <source>
        <dbReference type="EMBL" id="MBC5641749.1"/>
    </source>
</evidence>
<keyword evidence="1" id="KW-0378">Hydrolase</keyword>
<proteinExistence type="predicted"/>
<accession>A0ABR7DXY3</accession>
<dbReference type="InterPro" id="IPR050300">
    <property type="entry name" value="GDXG_lipolytic_enzyme"/>
</dbReference>
<dbReference type="PANTHER" id="PTHR48081">
    <property type="entry name" value="AB HYDROLASE SUPERFAMILY PROTEIN C4A8.06C"/>
    <property type="match status" value="1"/>
</dbReference>